<dbReference type="InterPro" id="IPR021625">
    <property type="entry name" value="PI31_Prot_N"/>
</dbReference>
<name>A0AAD2CCC3_9STRA</name>
<keyword evidence="2" id="KW-0647">Proteasome</keyword>
<dbReference type="InterPro" id="IPR045128">
    <property type="entry name" value="PI31-like"/>
</dbReference>
<accession>A0AAD2CCC3</accession>
<organism evidence="5 6">
    <name type="scientific">Cylindrotheca closterium</name>
    <dbReference type="NCBI Taxonomy" id="2856"/>
    <lineage>
        <taxon>Eukaryota</taxon>
        <taxon>Sar</taxon>
        <taxon>Stramenopiles</taxon>
        <taxon>Ochrophyta</taxon>
        <taxon>Bacillariophyta</taxon>
        <taxon>Bacillariophyceae</taxon>
        <taxon>Bacillariophycidae</taxon>
        <taxon>Bacillariales</taxon>
        <taxon>Bacillariaceae</taxon>
        <taxon>Cylindrotheca</taxon>
    </lineage>
</organism>
<comment type="similarity">
    <text evidence="1">Belongs to the proteasome inhibitor PI31 family.</text>
</comment>
<gene>
    <name evidence="5" type="ORF">CYCCA115_LOCUS1013</name>
</gene>
<evidence type="ECO:0000313" key="6">
    <source>
        <dbReference type="Proteomes" id="UP001295423"/>
    </source>
</evidence>
<dbReference type="Pfam" id="PF11566">
    <property type="entry name" value="PI31_Prot_N"/>
    <property type="match status" value="1"/>
</dbReference>
<evidence type="ECO:0000313" key="5">
    <source>
        <dbReference type="EMBL" id="CAJ1923147.1"/>
    </source>
</evidence>
<dbReference type="Proteomes" id="UP001295423">
    <property type="component" value="Unassembled WGS sequence"/>
</dbReference>
<reference evidence="5" key="1">
    <citation type="submission" date="2023-08" db="EMBL/GenBank/DDBJ databases">
        <authorList>
            <person name="Audoor S."/>
            <person name="Bilcke G."/>
        </authorList>
    </citation>
    <scope>NUCLEOTIDE SEQUENCE</scope>
</reference>
<feature type="domain" description="PI31 proteasome regulator N-terminal" evidence="4">
    <location>
        <begin position="166"/>
        <end position="260"/>
    </location>
</feature>
<sequence length="500" mass="53641">MTQPKKQKKEGENPFAIVKQYLLDCPHLPSNHPVIKAAMEGVEKEETKQARDAKLQSRFAQSVTTSSSSASKAMSSTYKTTKKKNNSALSDGVLVMAPPSSAKEAIGMGEEQQQDDAAMESEWQDVEPTNSNEAIEHEVREDSSSSYLGRELTKSAIDKISEHNMKVSTPLSAIALVIHAALRSLGFSCTGIPEATTSGFAAPVRELPKSQFVPQRWDNNRKLVQLRYRKDGSGAIKLIVQLTENEQVQVQLVPANSQEPPSQTLDFAMEEHLNMDSWKAATAKTKKIAPALHFKFLPMLLTKFCQTYDLGSPNDDTEESNSIPYVDNTITTNILNRSSLPTTSTTMIPPQPPTGVPVAVSNPWQNGHVPSTLDQAFPGIAVGTNQGHFADDLTPAGLRDPLRMGGGNGRMGGNLMGPNHPAFMGGGGGGPGWMGGGGGGPGMRGGPGTMQPRFDPVLPPGAVDIGIDGKPLRNRPSRSGNPNPDHLQPPNSFAGDNMFM</sequence>
<dbReference type="PANTHER" id="PTHR13266:SF1">
    <property type="entry name" value="PROTEASOME INHIBITOR PI31 SUBUNIT"/>
    <property type="match status" value="1"/>
</dbReference>
<dbReference type="Gene3D" id="3.40.1000.30">
    <property type="match status" value="1"/>
</dbReference>
<evidence type="ECO:0000256" key="2">
    <source>
        <dbReference type="ARBA" id="ARBA00022942"/>
    </source>
</evidence>
<evidence type="ECO:0000259" key="4">
    <source>
        <dbReference type="Pfam" id="PF11566"/>
    </source>
</evidence>
<feature type="region of interest" description="Disordered" evidence="3">
    <location>
        <begin position="126"/>
        <end position="147"/>
    </location>
</feature>
<feature type="compositionally biased region" description="Low complexity" evidence="3">
    <location>
        <begin position="62"/>
        <end position="79"/>
    </location>
</feature>
<feature type="compositionally biased region" description="Basic and acidic residues" evidence="3">
    <location>
        <begin position="42"/>
        <end position="55"/>
    </location>
</feature>
<dbReference type="GO" id="GO:0043161">
    <property type="term" value="P:proteasome-mediated ubiquitin-dependent protein catabolic process"/>
    <property type="evidence" value="ECO:0007669"/>
    <property type="project" value="InterPro"/>
</dbReference>
<keyword evidence="6" id="KW-1185">Reference proteome</keyword>
<dbReference type="GO" id="GO:0000502">
    <property type="term" value="C:proteasome complex"/>
    <property type="evidence" value="ECO:0007669"/>
    <property type="project" value="UniProtKB-KW"/>
</dbReference>
<protein>
    <recommendedName>
        <fullName evidence="4">PI31 proteasome regulator N-terminal domain-containing protein</fullName>
    </recommendedName>
</protein>
<evidence type="ECO:0000256" key="1">
    <source>
        <dbReference type="ARBA" id="ARBA00006405"/>
    </source>
</evidence>
<dbReference type="PANTHER" id="PTHR13266">
    <property type="entry name" value="PROTEASOME INHIBITOR"/>
    <property type="match status" value="1"/>
</dbReference>
<dbReference type="AlphaFoldDB" id="A0AAD2CCC3"/>
<evidence type="ECO:0000256" key="3">
    <source>
        <dbReference type="SAM" id="MobiDB-lite"/>
    </source>
</evidence>
<feature type="region of interest" description="Disordered" evidence="3">
    <location>
        <begin position="42"/>
        <end position="84"/>
    </location>
</feature>
<dbReference type="GO" id="GO:0070628">
    <property type="term" value="F:proteasome binding"/>
    <property type="evidence" value="ECO:0007669"/>
    <property type="project" value="InterPro"/>
</dbReference>
<feature type="region of interest" description="Disordered" evidence="3">
    <location>
        <begin position="466"/>
        <end position="500"/>
    </location>
</feature>
<feature type="compositionally biased region" description="Basic and acidic residues" evidence="3">
    <location>
        <begin position="134"/>
        <end position="143"/>
    </location>
</feature>
<dbReference type="GO" id="GO:0004866">
    <property type="term" value="F:endopeptidase inhibitor activity"/>
    <property type="evidence" value="ECO:0007669"/>
    <property type="project" value="InterPro"/>
</dbReference>
<comment type="caution">
    <text evidence="5">The sequence shown here is derived from an EMBL/GenBank/DDBJ whole genome shotgun (WGS) entry which is preliminary data.</text>
</comment>
<dbReference type="EMBL" id="CAKOGP040000002">
    <property type="protein sequence ID" value="CAJ1923147.1"/>
    <property type="molecule type" value="Genomic_DNA"/>
</dbReference>
<proteinExistence type="inferred from homology"/>